<comment type="caution">
    <text evidence="1">The sequence shown here is derived from an EMBL/GenBank/DDBJ whole genome shotgun (WGS) entry which is preliminary data.</text>
</comment>
<reference evidence="2" key="1">
    <citation type="journal article" date="2019" name="Int. J. Syst. Evol. Microbiol.">
        <title>The Global Catalogue of Microorganisms (GCM) 10K type strain sequencing project: providing services to taxonomists for standard genome sequencing and annotation.</title>
        <authorList>
            <consortium name="The Broad Institute Genomics Platform"/>
            <consortium name="The Broad Institute Genome Sequencing Center for Infectious Disease"/>
            <person name="Wu L."/>
            <person name="Ma J."/>
        </authorList>
    </citation>
    <scope>NUCLEOTIDE SEQUENCE [LARGE SCALE GENOMIC DNA]</scope>
    <source>
        <strain evidence="2">ICMP 257</strain>
    </source>
</reference>
<organism evidence="1 2">
    <name type="scientific">Streptomyces atroolivaceus</name>
    <dbReference type="NCBI Taxonomy" id="66869"/>
    <lineage>
        <taxon>Bacteria</taxon>
        <taxon>Bacillati</taxon>
        <taxon>Actinomycetota</taxon>
        <taxon>Actinomycetes</taxon>
        <taxon>Kitasatosporales</taxon>
        <taxon>Streptomycetaceae</taxon>
        <taxon>Streptomyces</taxon>
    </lineage>
</organism>
<accession>A0ABV9VHS8</accession>
<sequence>MPARRGPLLTTDYLAQQCAAPRPYTTTLSQVVLEELTTGDGQ</sequence>
<dbReference type="RefSeq" id="WP_279626909.1">
    <property type="nucleotide sequence ID" value="NZ_JBHSJE010000014.1"/>
</dbReference>
<keyword evidence="2" id="KW-1185">Reference proteome</keyword>
<evidence type="ECO:0000313" key="2">
    <source>
        <dbReference type="Proteomes" id="UP001595908"/>
    </source>
</evidence>
<evidence type="ECO:0000313" key="1">
    <source>
        <dbReference type="EMBL" id="MFC4983163.1"/>
    </source>
</evidence>
<protein>
    <submittedName>
        <fullName evidence="1">Uncharacterized protein</fullName>
    </submittedName>
</protein>
<dbReference type="Proteomes" id="UP001595908">
    <property type="component" value="Unassembled WGS sequence"/>
</dbReference>
<dbReference type="GeneID" id="96256920"/>
<proteinExistence type="predicted"/>
<dbReference type="EMBL" id="JBHSJE010000014">
    <property type="protein sequence ID" value="MFC4983163.1"/>
    <property type="molecule type" value="Genomic_DNA"/>
</dbReference>
<name>A0ABV9VHS8_STRAZ</name>
<gene>
    <name evidence="1" type="ORF">ACFPL4_33310</name>
</gene>